<reference evidence="2 3" key="1">
    <citation type="submission" date="2021-08" db="EMBL/GenBank/DDBJ databases">
        <title>Genomic Architecture of Streptomyces flavotricini NGL1 and Streptomyces erythrochromogenes HMS4 With Differential Plant Beneficial attributes and laccase production capabilities.</title>
        <authorList>
            <person name="Salwan R."/>
            <person name="Kaur R."/>
            <person name="Sharma V."/>
        </authorList>
    </citation>
    <scope>NUCLEOTIDE SEQUENCE [LARGE SCALE GENOMIC DNA]</scope>
    <source>
        <strain evidence="2 3">NGL1</strain>
    </source>
</reference>
<accession>A0ABS8EIB9</accession>
<dbReference type="InterPro" id="IPR000644">
    <property type="entry name" value="CBS_dom"/>
</dbReference>
<organism evidence="2 3">
    <name type="scientific">Streptomyces flavotricini</name>
    <dbReference type="NCBI Taxonomy" id="66888"/>
    <lineage>
        <taxon>Bacteria</taxon>
        <taxon>Bacillati</taxon>
        <taxon>Actinomycetota</taxon>
        <taxon>Actinomycetes</taxon>
        <taxon>Kitasatosporales</taxon>
        <taxon>Streptomycetaceae</taxon>
        <taxon>Streptomyces</taxon>
    </lineage>
</organism>
<evidence type="ECO:0000313" key="2">
    <source>
        <dbReference type="EMBL" id="MCC0100815.1"/>
    </source>
</evidence>
<proteinExistence type="predicted"/>
<dbReference type="Pfam" id="PF00571">
    <property type="entry name" value="CBS"/>
    <property type="match status" value="1"/>
</dbReference>
<feature type="non-terminal residue" evidence="2">
    <location>
        <position position="1"/>
    </location>
</feature>
<keyword evidence="3" id="KW-1185">Reference proteome</keyword>
<name>A0ABS8EIB9_9ACTN</name>
<evidence type="ECO:0000259" key="1">
    <source>
        <dbReference type="Pfam" id="PF00571"/>
    </source>
</evidence>
<protein>
    <submittedName>
        <fullName evidence="2">CBS domain-containing protein</fullName>
    </submittedName>
</protein>
<evidence type="ECO:0000313" key="3">
    <source>
        <dbReference type="Proteomes" id="UP001520654"/>
    </source>
</evidence>
<dbReference type="Gene3D" id="3.10.580.10">
    <property type="entry name" value="CBS-domain"/>
    <property type="match status" value="1"/>
</dbReference>
<dbReference type="InterPro" id="IPR046342">
    <property type="entry name" value="CBS_dom_sf"/>
</dbReference>
<dbReference type="EMBL" id="JAINUL010000021">
    <property type="protein sequence ID" value="MCC0100815.1"/>
    <property type="molecule type" value="Genomic_DNA"/>
</dbReference>
<comment type="caution">
    <text evidence="2">The sequence shown here is derived from an EMBL/GenBank/DDBJ whole genome shotgun (WGS) entry which is preliminary data.</text>
</comment>
<gene>
    <name evidence="2" type="ORF">K7B10_39955</name>
</gene>
<dbReference type="Proteomes" id="UP001520654">
    <property type="component" value="Unassembled WGS sequence"/>
</dbReference>
<feature type="domain" description="CBS" evidence="1">
    <location>
        <begin position="49"/>
        <end position="83"/>
    </location>
</feature>
<dbReference type="SUPFAM" id="SSF54631">
    <property type="entry name" value="CBS-domain pair"/>
    <property type="match status" value="1"/>
</dbReference>
<sequence>RADRLLVCDEDGLCTGLITGAQLAAVRDSVAYTDRIRLRGVLGDRGPFTSPATTVAEADHAMRYRRLTALPVVDEQGGALGVLALSC</sequence>
<dbReference type="RefSeq" id="WP_229346018.1">
    <property type="nucleotide sequence ID" value="NZ_JAINUL010000021.1"/>
</dbReference>